<keyword evidence="6 8" id="KW-0472">Membrane</keyword>
<protein>
    <recommendedName>
        <fullName evidence="8">Solute carrier organic anion transporter family member</fullName>
    </recommendedName>
</protein>
<dbReference type="GO" id="GO:0006811">
    <property type="term" value="P:monoatomic ion transport"/>
    <property type="evidence" value="ECO:0007669"/>
    <property type="project" value="UniProtKB-KW"/>
</dbReference>
<evidence type="ECO:0000256" key="2">
    <source>
        <dbReference type="ARBA" id="ARBA00009657"/>
    </source>
</evidence>
<dbReference type="InterPro" id="IPR036058">
    <property type="entry name" value="Kazal_dom_sf"/>
</dbReference>
<comment type="caution">
    <text evidence="8">Lacks conserved residue(s) required for the propagation of feature annotation.</text>
</comment>
<feature type="transmembrane region" description="Helical" evidence="8">
    <location>
        <begin position="9"/>
        <end position="28"/>
    </location>
</feature>
<dbReference type="AlphaFoldDB" id="A0A8S4AB69"/>
<keyword evidence="5 8" id="KW-1133">Transmembrane helix</keyword>
<evidence type="ECO:0000256" key="8">
    <source>
        <dbReference type="RuleBase" id="RU362056"/>
    </source>
</evidence>
<proteinExistence type="inferred from homology"/>
<keyword evidence="7" id="KW-1015">Disulfide bond</keyword>
<keyword evidence="4 8" id="KW-0812">Transmembrane</keyword>
<comment type="similarity">
    <text evidence="2 8">Belongs to the organo anion transporter (TC 2.A.60) family.</text>
</comment>
<evidence type="ECO:0000256" key="7">
    <source>
        <dbReference type="ARBA" id="ARBA00023157"/>
    </source>
</evidence>
<dbReference type="InterPro" id="IPR002350">
    <property type="entry name" value="Kazal_dom"/>
</dbReference>
<sequence length="317" mass="33992">MRRLLGTPAYFLLLCGSILKFNSFIGLFTFKAKYMEQQFGQSASRANFLIGVLNLPAVAVGIFLGGLLMRRYRLGVVSGAQLSFATSFMGYLLLLLQFGTKCENIPIAGLTVSYNGSRAVSSRPETLFSDCNRGCGCSAEDWDPVCSDSGITYVSPCMAGCLSSSGRGKNTVFHNCSCVGNSFPVGGGSVRLEQCPPPRGCSRSFTSYMAVSVLSSFINSLGATPGYMVIIRCISPDLKSLALGIQALATRTLGGIPAPVYFGALIDSTCLKWSVKKCGGRGACRIYDSDMYRYISSKDSQKEALTINYNTDEKSLG</sequence>
<evidence type="ECO:0000256" key="3">
    <source>
        <dbReference type="ARBA" id="ARBA00022475"/>
    </source>
</evidence>
<evidence type="ECO:0000256" key="5">
    <source>
        <dbReference type="ARBA" id="ARBA00022989"/>
    </source>
</evidence>
<dbReference type="PROSITE" id="PS51465">
    <property type="entry name" value="KAZAL_2"/>
    <property type="match status" value="1"/>
</dbReference>
<feature type="transmembrane region" description="Helical" evidence="8">
    <location>
        <begin position="48"/>
        <end position="69"/>
    </location>
</feature>
<keyword evidence="8" id="KW-0406">Ion transport</keyword>
<keyword evidence="3" id="KW-1003">Cell membrane</keyword>
<dbReference type="OrthoDB" id="5062115at2759"/>
<keyword evidence="11" id="KW-1185">Reference proteome</keyword>
<dbReference type="PANTHER" id="PTHR11388:SF89">
    <property type="entry name" value="SOLUTE CARRIER ORGANIC ANION TRANSPORTER FAMILY MEMBER 1B3"/>
    <property type="match status" value="1"/>
</dbReference>
<dbReference type="GO" id="GO:0015347">
    <property type="term" value="F:sodium-independent organic anion transmembrane transporter activity"/>
    <property type="evidence" value="ECO:0007669"/>
    <property type="project" value="TreeGrafter"/>
</dbReference>
<name>A0A8S4AB69_9TELE</name>
<organism evidence="10 11">
    <name type="scientific">Menidia menidia</name>
    <name type="common">Atlantic silverside</name>
    <dbReference type="NCBI Taxonomy" id="238744"/>
    <lineage>
        <taxon>Eukaryota</taxon>
        <taxon>Metazoa</taxon>
        <taxon>Chordata</taxon>
        <taxon>Craniata</taxon>
        <taxon>Vertebrata</taxon>
        <taxon>Euteleostomi</taxon>
        <taxon>Actinopterygii</taxon>
        <taxon>Neopterygii</taxon>
        <taxon>Teleostei</taxon>
        <taxon>Neoteleostei</taxon>
        <taxon>Acanthomorphata</taxon>
        <taxon>Ovalentaria</taxon>
        <taxon>Atherinomorphae</taxon>
        <taxon>Atheriniformes</taxon>
        <taxon>Atherinopsidae</taxon>
        <taxon>Menidiinae</taxon>
        <taxon>Menidia</taxon>
    </lineage>
</organism>
<dbReference type="GO" id="GO:0043252">
    <property type="term" value="P:sodium-independent organic anion transport"/>
    <property type="evidence" value="ECO:0007669"/>
    <property type="project" value="TreeGrafter"/>
</dbReference>
<feature type="transmembrane region" description="Helical" evidence="8">
    <location>
        <begin position="76"/>
        <end position="96"/>
    </location>
</feature>
<dbReference type="SUPFAM" id="SSF100895">
    <property type="entry name" value="Kazal-type serine protease inhibitors"/>
    <property type="match status" value="1"/>
</dbReference>
<dbReference type="Proteomes" id="UP000677803">
    <property type="component" value="Unassembled WGS sequence"/>
</dbReference>
<evidence type="ECO:0000313" key="10">
    <source>
        <dbReference type="EMBL" id="CAG5865244.1"/>
    </source>
</evidence>
<dbReference type="EMBL" id="CAJRST010000780">
    <property type="protein sequence ID" value="CAG5865244.1"/>
    <property type="molecule type" value="Genomic_DNA"/>
</dbReference>
<evidence type="ECO:0000256" key="4">
    <source>
        <dbReference type="ARBA" id="ARBA00022692"/>
    </source>
</evidence>
<dbReference type="NCBIfam" id="TIGR00805">
    <property type="entry name" value="oat"/>
    <property type="match status" value="1"/>
</dbReference>
<dbReference type="SUPFAM" id="SSF103473">
    <property type="entry name" value="MFS general substrate transporter"/>
    <property type="match status" value="2"/>
</dbReference>
<gene>
    <name evidence="10" type="ORF">MMEN_LOCUS1878</name>
</gene>
<dbReference type="PANTHER" id="PTHR11388">
    <property type="entry name" value="ORGANIC ANION TRANSPORTER"/>
    <property type="match status" value="1"/>
</dbReference>
<feature type="domain" description="Kazal-like" evidence="9">
    <location>
        <begin position="125"/>
        <end position="180"/>
    </location>
</feature>
<dbReference type="Pfam" id="PF07648">
    <property type="entry name" value="Kazal_2"/>
    <property type="match status" value="1"/>
</dbReference>
<dbReference type="GO" id="GO:0016323">
    <property type="term" value="C:basolateral plasma membrane"/>
    <property type="evidence" value="ECO:0007669"/>
    <property type="project" value="TreeGrafter"/>
</dbReference>
<comment type="subcellular location">
    <subcellularLocation>
        <location evidence="1 8">Cell membrane</location>
        <topology evidence="1 8">Multi-pass membrane protein</topology>
    </subcellularLocation>
</comment>
<accession>A0A8S4AB69</accession>
<dbReference type="InterPro" id="IPR004156">
    <property type="entry name" value="OATP"/>
</dbReference>
<dbReference type="InterPro" id="IPR036259">
    <property type="entry name" value="MFS_trans_sf"/>
</dbReference>
<evidence type="ECO:0000256" key="1">
    <source>
        <dbReference type="ARBA" id="ARBA00004651"/>
    </source>
</evidence>
<dbReference type="GO" id="GO:0015125">
    <property type="term" value="F:bile acid transmembrane transporter activity"/>
    <property type="evidence" value="ECO:0007669"/>
    <property type="project" value="TreeGrafter"/>
</dbReference>
<comment type="caution">
    <text evidence="10">The sequence shown here is derived from an EMBL/GenBank/DDBJ whole genome shotgun (WGS) entry which is preliminary data.</text>
</comment>
<evidence type="ECO:0000313" key="11">
    <source>
        <dbReference type="Proteomes" id="UP000677803"/>
    </source>
</evidence>
<keyword evidence="8" id="KW-0813">Transport</keyword>
<dbReference type="Pfam" id="PF03137">
    <property type="entry name" value="OATP"/>
    <property type="match status" value="1"/>
</dbReference>
<evidence type="ECO:0000259" key="9">
    <source>
        <dbReference type="PROSITE" id="PS51465"/>
    </source>
</evidence>
<reference evidence="10" key="1">
    <citation type="submission" date="2021-05" db="EMBL/GenBank/DDBJ databases">
        <authorList>
            <person name="Tigano A."/>
        </authorList>
    </citation>
    <scope>NUCLEOTIDE SEQUENCE</scope>
</reference>
<evidence type="ECO:0000256" key="6">
    <source>
        <dbReference type="ARBA" id="ARBA00023136"/>
    </source>
</evidence>